<dbReference type="RefSeq" id="WP_309491220.1">
    <property type="nucleotide sequence ID" value="NZ_JAENIG010000027.1"/>
</dbReference>
<sequence>MSTLSVNQALDLGKAKNGECFEIEGILFFDFEDISLNHWPKSERRENRYESSIWIDAEGAFSFDEEVLQRWAGKRVVVLGRYEVSKASEVDGWDDGYGHMSQWPARIVARRIDLVKRRNSDHATEG</sequence>
<accession>A0AAE2SHD6</accession>
<comment type="caution">
    <text evidence="1">The sequence shown here is derived from an EMBL/GenBank/DDBJ whole genome shotgun (WGS) entry which is preliminary data.</text>
</comment>
<keyword evidence="2" id="KW-1185">Reference proteome</keyword>
<dbReference type="EMBL" id="JAENIG010000027">
    <property type="protein sequence ID" value="MBK1856600.1"/>
    <property type="molecule type" value="Genomic_DNA"/>
</dbReference>
<proteinExistence type="predicted"/>
<organism evidence="1 2">
    <name type="scientific">Oceaniferula flava</name>
    <dbReference type="NCBI Taxonomy" id="2800421"/>
    <lineage>
        <taxon>Bacteria</taxon>
        <taxon>Pseudomonadati</taxon>
        <taxon>Verrucomicrobiota</taxon>
        <taxon>Verrucomicrobiia</taxon>
        <taxon>Verrucomicrobiales</taxon>
        <taxon>Verrucomicrobiaceae</taxon>
        <taxon>Oceaniferula</taxon>
    </lineage>
</organism>
<protein>
    <submittedName>
        <fullName evidence="1">Uncharacterized protein</fullName>
    </submittedName>
</protein>
<gene>
    <name evidence="1" type="ORF">JIN83_16655</name>
</gene>
<dbReference type="Proteomes" id="UP000634206">
    <property type="component" value="Unassembled WGS sequence"/>
</dbReference>
<reference evidence="1" key="1">
    <citation type="submission" date="2021-01" db="EMBL/GenBank/DDBJ databases">
        <title>Modified the classification status of verrucomicrobia.</title>
        <authorList>
            <person name="Feng X."/>
        </authorList>
    </citation>
    <scope>NUCLEOTIDE SEQUENCE</scope>
    <source>
        <strain evidence="1">5K15</strain>
    </source>
</reference>
<evidence type="ECO:0000313" key="2">
    <source>
        <dbReference type="Proteomes" id="UP000634206"/>
    </source>
</evidence>
<dbReference type="AlphaFoldDB" id="A0AAE2SHD6"/>
<evidence type="ECO:0000313" key="1">
    <source>
        <dbReference type="EMBL" id="MBK1856600.1"/>
    </source>
</evidence>
<name>A0AAE2SHD6_9BACT</name>